<protein>
    <submittedName>
        <fullName evidence="1">Uncharacterized protein</fullName>
    </submittedName>
</protein>
<gene>
    <name evidence="1" type="ORF">g.26250</name>
</gene>
<accession>A0A146L1N8</accession>
<name>A0A146L1N8_LYGHE</name>
<dbReference type="AlphaFoldDB" id="A0A146L1N8"/>
<evidence type="ECO:0000313" key="1">
    <source>
        <dbReference type="EMBL" id="JAQ00780.1"/>
    </source>
</evidence>
<reference evidence="1" key="1">
    <citation type="journal article" date="2016" name="Gigascience">
        <title>De novo construction of an expanded transcriptome assembly for the western tarnished plant bug, Lygus hesperus.</title>
        <authorList>
            <person name="Tassone E.E."/>
            <person name="Geib S.M."/>
            <person name="Hall B."/>
            <person name="Fabrick J.A."/>
            <person name="Brent C.S."/>
            <person name="Hull J.J."/>
        </authorList>
    </citation>
    <scope>NUCLEOTIDE SEQUENCE</scope>
</reference>
<sequence length="101" mass="11349">CVCVCVQHRHRCSNPTYIQTPTDEEVVNYMRSQGCCVEDTEVTANRQDIVVLCRPEAYRQILQYIREKQLGKVSVMDFQVSGVAGLPANTTAPTVENLSNE</sequence>
<feature type="non-terminal residue" evidence="1">
    <location>
        <position position="1"/>
    </location>
</feature>
<dbReference type="EMBL" id="GDHC01017849">
    <property type="protein sequence ID" value="JAQ00780.1"/>
    <property type="molecule type" value="Transcribed_RNA"/>
</dbReference>
<organism evidence="1">
    <name type="scientific">Lygus hesperus</name>
    <name type="common">Western plant bug</name>
    <dbReference type="NCBI Taxonomy" id="30085"/>
    <lineage>
        <taxon>Eukaryota</taxon>
        <taxon>Metazoa</taxon>
        <taxon>Ecdysozoa</taxon>
        <taxon>Arthropoda</taxon>
        <taxon>Hexapoda</taxon>
        <taxon>Insecta</taxon>
        <taxon>Pterygota</taxon>
        <taxon>Neoptera</taxon>
        <taxon>Paraneoptera</taxon>
        <taxon>Hemiptera</taxon>
        <taxon>Heteroptera</taxon>
        <taxon>Panheteroptera</taxon>
        <taxon>Cimicomorpha</taxon>
        <taxon>Miridae</taxon>
        <taxon>Mirini</taxon>
        <taxon>Lygus</taxon>
    </lineage>
</organism>
<proteinExistence type="predicted"/>